<comment type="catalytic activity">
    <reaction evidence="1">
        <text>ATP + protein L-histidine = ADP + protein N-phospho-L-histidine.</text>
        <dbReference type="EC" id="2.7.13.3"/>
    </reaction>
</comment>
<keyword evidence="8" id="KW-0808">Transferase</keyword>
<dbReference type="Pfam" id="PF13424">
    <property type="entry name" value="TPR_12"/>
    <property type="match status" value="2"/>
</dbReference>
<dbReference type="PANTHER" id="PTHR43547">
    <property type="entry name" value="TWO-COMPONENT HISTIDINE KINASE"/>
    <property type="match status" value="1"/>
</dbReference>
<dbReference type="InterPro" id="IPR019734">
    <property type="entry name" value="TPR_rpt"/>
</dbReference>
<comment type="caution">
    <text evidence="8">The sequence shown here is derived from an EMBL/GenBank/DDBJ whole genome shotgun (WGS) entry which is preliminary data.</text>
</comment>
<dbReference type="EC" id="2.7.13.3" evidence="2"/>
<dbReference type="InterPro" id="IPR036890">
    <property type="entry name" value="HATPase_C_sf"/>
</dbReference>
<dbReference type="AlphaFoldDB" id="A0A929KZP0"/>
<dbReference type="InterPro" id="IPR003594">
    <property type="entry name" value="HATPase_dom"/>
</dbReference>
<evidence type="ECO:0000313" key="9">
    <source>
        <dbReference type="Proteomes" id="UP000622475"/>
    </source>
</evidence>
<dbReference type="Gene3D" id="1.10.287.130">
    <property type="match status" value="1"/>
</dbReference>
<evidence type="ECO:0000256" key="2">
    <source>
        <dbReference type="ARBA" id="ARBA00012438"/>
    </source>
</evidence>
<dbReference type="EMBL" id="JADFFL010000010">
    <property type="protein sequence ID" value="MBE9664152.1"/>
    <property type="molecule type" value="Genomic_DNA"/>
</dbReference>
<gene>
    <name evidence="8" type="ORF">IRJ16_19885</name>
</gene>
<dbReference type="PANTHER" id="PTHR43547:SF2">
    <property type="entry name" value="HYBRID SIGNAL TRANSDUCTION HISTIDINE KINASE C"/>
    <property type="match status" value="1"/>
</dbReference>
<feature type="signal peptide" evidence="6">
    <location>
        <begin position="1"/>
        <end position="19"/>
    </location>
</feature>
<keyword evidence="5" id="KW-1133">Transmembrane helix</keyword>
<keyword evidence="9" id="KW-1185">Reference proteome</keyword>
<dbReference type="SMART" id="SM00028">
    <property type="entry name" value="TPR"/>
    <property type="match status" value="7"/>
</dbReference>
<evidence type="ECO:0000256" key="3">
    <source>
        <dbReference type="ARBA" id="ARBA00022553"/>
    </source>
</evidence>
<dbReference type="SMART" id="SM00388">
    <property type="entry name" value="HisKA"/>
    <property type="match status" value="1"/>
</dbReference>
<dbReference type="PROSITE" id="PS50109">
    <property type="entry name" value="HIS_KIN"/>
    <property type="match status" value="1"/>
</dbReference>
<keyword evidence="6" id="KW-0732">Signal</keyword>
<dbReference type="Proteomes" id="UP000622475">
    <property type="component" value="Unassembled WGS sequence"/>
</dbReference>
<dbReference type="InterPro" id="IPR004358">
    <property type="entry name" value="Sig_transdc_His_kin-like_C"/>
</dbReference>
<dbReference type="PROSITE" id="PS50005">
    <property type="entry name" value="TPR"/>
    <property type="match status" value="1"/>
</dbReference>
<dbReference type="InterPro" id="IPR003661">
    <property type="entry name" value="HisK_dim/P_dom"/>
</dbReference>
<proteinExistence type="predicted"/>
<protein>
    <recommendedName>
        <fullName evidence="2">histidine kinase</fullName>
        <ecNumber evidence="2">2.7.13.3</ecNumber>
    </recommendedName>
</protein>
<feature type="transmembrane region" description="Helical" evidence="5">
    <location>
        <begin position="447"/>
        <end position="465"/>
    </location>
</feature>
<evidence type="ECO:0000256" key="6">
    <source>
        <dbReference type="SAM" id="SignalP"/>
    </source>
</evidence>
<keyword evidence="3" id="KW-0597">Phosphoprotein</keyword>
<dbReference type="GO" id="GO:0000155">
    <property type="term" value="F:phosphorelay sensor kinase activity"/>
    <property type="evidence" value="ECO:0007669"/>
    <property type="project" value="InterPro"/>
</dbReference>
<dbReference type="Pfam" id="PF02518">
    <property type="entry name" value="HATPase_c"/>
    <property type="match status" value="1"/>
</dbReference>
<organism evidence="8 9">
    <name type="scientific">Mucilaginibacter myungsuensis</name>
    <dbReference type="NCBI Taxonomy" id="649104"/>
    <lineage>
        <taxon>Bacteria</taxon>
        <taxon>Pseudomonadati</taxon>
        <taxon>Bacteroidota</taxon>
        <taxon>Sphingobacteriia</taxon>
        <taxon>Sphingobacteriales</taxon>
        <taxon>Sphingobacteriaceae</taxon>
        <taxon>Mucilaginibacter</taxon>
    </lineage>
</organism>
<dbReference type="SUPFAM" id="SSF47384">
    <property type="entry name" value="Homodimeric domain of signal transducing histidine kinase"/>
    <property type="match status" value="1"/>
</dbReference>
<keyword evidence="8" id="KW-0418">Kinase</keyword>
<dbReference type="Gene3D" id="1.25.40.10">
    <property type="entry name" value="Tetratricopeptide repeat domain"/>
    <property type="match status" value="2"/>
</dbReference>
<keyword evidence="5" id="KW-0812">Transmembrane</keyword>
<dbReference type="Gene3D" id="3.30.565.10">
    <property type="entry name" value="Histidine kinase-like ATPase, C-terminal domain"/>
    <property type="match status" value="1"/>
</dbReference>
<evidence type="ECO:0000256" key="5">
    <source>
        <dbReference type="SAM" id="Phobius"/>
    </source>
</evidence>
<dbReference type="PRINTS" id="PR00344">
    <property type="entry name" value="BCTRLSENSOR"/>
</dbReference>
<keyword evidence="5" id="KW-0472">Membrane</keyword>
<dbReference type="InterPro" id="IPR005467">
    <property type="entry name" value="His_kinase_dom"/>
</dbReference>
<dbReference type="InterPro" id="IPR011990">
    <property type="entry name" value="TPR-like_helical_dom_sf"/>
</dbReference>
<dbReference type="SUPFAM" id="SSF55874">
    <property type="entry name" value="ATPase domain of HSP90 chaperone/DNA topoisomerase II/histidine kinase"/>
    <property type="match status" value="1"/>
</dbReference>
<name>A0A929KZP0_9SPHI</name>
<dbReference type="SUPFAM" id="SSF48452">
    <property type="entry name" value="TPR-like"/>
    <property type="match status" value="2"/>
</dbReference>
<dbReference type="CDD" id="cd00082">
    <property type="entry name" value="HisKA"/>
    <property type="match status" value="1"/>
</dbReference>
<keyword evidence="4" id="KW-0802">TPR repeat</keyword>
<evidence type="ECO:0000256" key="1">
    <source>
        <dbReference type="ARBA" id="ARBA00000085"/>
    </source>
</evidence>
<dbReference type="InterPro" id="IPR036097">
    <property type="entry name" value="HisK_dim/P_sf"/>
</dbReference>
<feature type="chain" id="PRO_5038060954" description="histidine kinase" evidence="6">
    <location>
        <begin position="20"/>
        <end position="731"/>
    </location>
</feature>
<dbReference type="SMART" id="SM00387">
    <property type="entry name" value="HATPase_c"/>
    <property type="match status" value="1"/>
</dbReference>
<evidence type="ECO:0000256" key="4">
    <source>
        <dbReference type="PROSITE-ProRule" id="PRU00339"/>
    </source>
</evidence>
<accession>A0A929KZP0</accession>
<feature type="domain" description="Histidine kinase" evidence="7">
    <location>
        <begin position="512"/>
        <end position="727"/>
    </location>
</feature>
<dbReference type="RefSeq" id="WP_194113401.1">
    <property type="nucleotide sequence ID" value="NZ_JADFFL010000010.1"/>
</dbReference>
<feature type="repeat" description="TPR" evidence="4">
    <location>
        <begin position="167"/>
        <end position="200"/>
    </location>
</feature>
<evidence type="ECO:0000259" key="7">
    <source>
        <dbReference type="PROSITE" id="PS50109"/>
    </source>
</evidence>
<evidence type="ECO:0000313" key="8">
    <source>
        <dbReference type="EMBL" id="MBE9664152.1"/>
    </source>
</evidence>
<sequence>MKHLLILLITLTFAGNARAKEQDSKADSIKRLIATDLKSPKTTAKPNVDRLNELAEEYYESYPDSTFKYASMAMAFGSRSGYVKGVADGLNNVGMVNTFRGEYALSTRNFSRALQLHRSVGDRYGMSDDQIGLGRVQDFLGNYPKAIIYLDSALAIRKTLGNEADLADCYNYLGITYDNKGEFSKALDYYLKSLAIYLKHKNELATADSYCNIGIIMQHLELYPKALNYFNTALKIWLKYKDMQGISTIYLNNGEVYMAQRKFAEAFTSLNKASKIFHDMDDREGISLAYYDLGLCYHHTDRRDSALKYLNLSLATAAADKIPYNKTHAYLGLATVYNSTRDHTNALAYASLAKNTADGLGNADLRADAALQLSQALAASGKFEQAYREQRLYSTLQDSVNHTEILQRLAAYDLESAFAKDQLAYKRQNEAQIKAYQQAIRDQRNMIIFYAVVALLTAAIALVYYKGKRKQTLINRELTQKNTEIIAQKNSLDEHSHKLNDLNHLKDRLIAVLAHDLRAPLSTLRGLFGLMADQDLTPEEFAEMAPKVFSRLENTSDFLDTLLFWINSQVDGTNNVTSFSLYDMVENELSILEVQLQQKQLTVINTVGKDDYVIADPNSIRIVVHNFLTNAIKFSPVGGEVGISAYNGVDGKQIFKISDRGVGILPHQLSALFKSKVNSTPGTNNELGTGMGLLFCKDLIENSNGKIWAESEPGKGADLYFSLPVGDATSR</sequence>
<reference evidence="8" key="1">
    <citation type="submission" date="2020-10" db="EMBL/GenBank/DDBJ databases">
        <title>Mucilaginibacter mali sp. nov., isolated from rhizosphere soil of apple orchard.</title>
        <authorList>
            <person name="Lee J.-S."/>
            <person name="Kim H.S."/>
            <person name="Kim J.-S."/>
        </authorList>
    </citation>
    <scope>NUCLEOTIDE SEQUENCE</scope>
    <source>
        <strain evidence="8">KCTC 22746</strain>
    </source>
</reference>